<name>A0AAN1XV56_UNVUL</name>
<dbReference type="SUPFAM" id="SSF54909">
    <property type="entry name" value="Dimeric alpha+beta barrel"/>
    <property type="match status" value="1"/>
</dbReference>
<dbReference type="GO" id="GO:0016491">
    <property type="term" value="F:oxidoreductase activity"/>
    <property type="evidence" value="ECO:0007669"/>
    <property type="project" value="InterPro"/>
</dbReference>
<dbReference type="RefSeq" id="WP_317996980.1">
    <property type="nucleotide sequence ID" value="NZ_AP025523.1"/>
</dbReference>
<dbReference type="AlphaFoldDB" id="A0AAN1XV56"/>
<evidence type="ECO:0000313" key="3">
    <source>
        <dbReference type="Proteomes" id="UP001317532"/>
    </source>
</evidence>
<dbReference type="NCBIfam" id="TIGR02118">
    <property type="entry name" value="EthD family reductase"/>
    <property type="match status" value="1"/>
</dbReference>
<evidence type="ECO:0000313" key="2">
    <source>
        <dbReference type="EMBL" id="BDE05974.1"/>
    </source>
</evidence>
<dbReference type="InterPro" id="IPR009799">
    <property type="entry name" value="EthD_dom"/>
</dbReference>
<accession>A0AAN1XV56</accession>
<evidence type="ECO:0000259" key="1">
    <source>
        <dbReference type="Pfam" id="PF07110"/>
    </source>
</evidence>
<gene>
    <name evidence="2" type="ORF">WPS_12500</name>
</gene>
<dbReference type="KEGG" id="vab:WPS_12500"/>
<sequence length="85" mass="9382">MTKRIITVVRRADVSPEEFRHIYLEHHAPIVARMPGLLRYKQNAVLAEVGHPDAEVSGIAEVWYADDAAFADAVEERVALAGEAA</sequence>
<protein>
    <recommendedName>
        <fullName evidence="1">EthD domain-containing protein</fullName>
    </recommendedName>
</protein>
<feature type="domain" description="EthD" evidence="1">
    <location>
        <begin position="13"/>
        <end position="76"/>
    </location>
</feature>
<dbReference type="Gene3D" id="3.30.70.100">
    <property type="match status" value="1"/>
</dbReference>
<dbReference type="Proteomes" id="UP001317532">
    <property type="component" value="Chromosome"/>
</dbReference>
<reference evidence="2 3" key="1">
    <citation type="journal article" date="2022" name="ISME Commun">
        <title>Vulcanimicrobium alpinus gen. nov. sp. nov., the first cultivated representative of the candidate phylum 'Eremiobacterota', is a metabolically versatile aerobic anoxygenic phototroph.</title>
        <authorList>
            <person name="Yabe S."/>
            <person name="Muto K."/>
            <person name="Abe K."/>
            <person name="Yokota A."/>
            <person name="Staudigel H."/>
            <person name="Tebo B.M."/>
        </authorList>
    </citation>
    <scope>NUCLEOTIDE SEQUENCE [LARGE SCALE GENOMIC DNA]</scope>
    <source>
        <strain evidence="2 3">WC8-2</strain>
    </source>
</reference>
<organism evidence="2 3">
    <name type="scientific">Vulcanimicrobium alpinum</name>
    <dbReference type="NCBI Taxonomy" id="3016050"/>
    <lineage>
        <taxon>Bacteria</taxon>
        <taxon>Bacillati</taxon>
        <taxon>Vulcanimicrobiota</taxon>
        <taxon>Vulcanimicrobiia</taxon>
        <taxon>Vulcanimicrobiales</taxon>
        <taxon>Vulcanimicrobiaceae</taxon>
        <taxon>Vulcanimicrobium</taxon>
    </lineage>
</organism>
<dbReference type="Pfam" id="PF07110">
    <property type="entry name" value="EthD"/>
    <property type="match status" value="1"/>
</dbReference>
<dbReference type="EMBL" id="AP025523">
    <property type="protein sequence ID" value="BDE05974.1"/>
    <property type="molecule type" value="Genomic_DNA"/>
</dbReference>
<dbReference type="InterPro" id="IPR011008">
    <property type="entry name" value="Dimeric_a/b-barrel"/>
</dbReference>
<keyword evidence="3" id="KW-1185">Reference proteome</keyword>
<proteinExistence type="predicted"/>